<evidence type="ECO:0000256" key="1">
    <source>
        <dbReference type="ARBA" id="ARBA00004871"/>
    </source>
</evidence>
<comment type="pathway">
    <text evidence="1">Metabolic intermediate biosynthesis; chorismate biosynthesis; chorismate from D-erythrose 4-phosphate and phosphoenolpyruvate: step 4/7.</text>
</comment>
<dbReference type="Proteomes" id="UP000076715">
    <property type="component" value="Unassembled WGS sequence"/>
</dbReference>
<dbReference type="InterPro" id="IPR013708">
    <property type="entry name" value="Shikimate_DH-bd_N"/>
</dbReference>
<dbReference type="GO" id="GO:0050661">
    <property type="term" value="F:NADP binding"/>
    <property type="evidence" value="ECO:0007669"/>
    <property type="project" value="TreeGrafter"/>
</dbReference>
<dbReference type="CDD" id="cd01065">
    <property type="entry name" value="NAD_bind_Shikimate_DH"/>
    <property type="match status" value="1"/>
</dbReference>
<gene>
    <name evidence="5" type="primary">aroE</name>
    <name evidence="5" type="ORF">AWE51_04540</name>
</gene>
<accession>A0A163A329</accession>
<sequence length="243" mass="27709">MKKIYGLLGRDIGYSFSKGFFTEKFTKENLDCEYNNFDLKQIESFKEVINDPSIQGLNVTIPYKEEVVSYLDNLDTVAKEIGAVNVIKFEKDKKLTGFNSDYYGFTEALKPLLNKSIKKALILGTGGASKAIAYALDKLGITHTFVSRNPDFNELSYIDLDEDIMNEYRLVINCTPLGTHPNIEDFPNIPYEYITENHVFFDLIYNPAETTFMKKGKEKGAKVSNGLQMLILQAQKSWEIWNS</sequence>
<keyword evidence="3" id="KW-0057">Aromatic amino acid biosynthesis</keyword>
<keyword evidence="3" id="KW-0028">Amino-acid biosynthesis</keyword>
<dbReference type="GO" id="GO:0005829">
    <property type="term" value="C:cytosol"/>
    <property type="evidence" value="ECO:0007669"/>
    <property type="project" value="TreeGrafter"/>
</dbReference>
<dbReference type="GO" id="GO:0019632">
    <property type="term" value="P:shikimate metabolic process"/>
    <property type="evidence" value="ECO:0007669"/>
    <property type="project" value="TreeGrafter"/>
</dbReference>
<dbReference type="EMBL" id="LQRT01000013">
    <property type="protein sequence ID" value="KZS40229.1"/>
    <property type="molecule type" value="Genomic_DNA"/>
</dbReference>
<dbReference type="InterPro" id="IPR022893">
    <property type="entry name" value="Shikimate_DH_fam"/>
</dbReference>
<dbReference type="RefSeq" id="WP_066313663.1">
    <property type="nucleotide sequence ID" value="NZ_LQRT01000013.1"/>
</dbReference>
<dbReference type="InterPro" id="IPR036291">
    <property type="entry name" value="NAD(P)-bd_dom_sf"/>
</dbReference>
<protein>
    <submittedName>
        <fullName evidence="5">Shikimate dehydrogenase</fullName>
    </submittedName>
</protein>
<dbReference type="GO" id="GO:0009073">
    <property type="term" value="P:aromatic amino acid family biosynthetic process"/>
    <property type="evidence" value="ECO:0007669"/>
    <property type="project" value="UniProtKB-KW"/>
</dbReference>
<dbReference type="InterPro" id="IPR046346">
    <property type="entry name" value="Aminoacid_DH-like_N_sf"/>
</dbReference>
<dbReference type="STRING" id="1642818.AWE51_04540"/>
<feature type="domain" description="Shikimate dehydrogenase substrate binding N-terminal" evidence="4">
    <location>
        <begin position="7"/>
        <end position="87"/>
    </location>
</feature>
<dbReference type="Gene3D" id="3.40.50.10860">
    <property type="entry name" value="Leucine Dehydrogenase, chain A, domain 1"/>
    <property type="match status" value="1"/>
</dbReference>
<evidence type="ECO:0000313" key="5">
    <source>
        <dbReference type="EMBL" id="KZS40229.1"/>
    </source>
</evidence>
<dbReference type="SUPFAM" id="SSF53223">
    <property type="entry name" value="Aminoacid dehydrogenase-like, N-terminal domain"/>
    <property type="match status" value="1"/>
</dbReference>
<name>A0A163A329_9FLAO</name>
<dbReference type="Pfam" id="PF08501">
    <property type="entry name" value="Shikimate_dh_N"/>
    <property type="match status" value="1"/>
</dbReference>
<evidence type="ECO:0000256" key="2">
    <source>
        <dbReference type="ARBA" id="ARBA00023002"/>
    </source>
</evidence>
<organism evidence="5 6">
    <name type="scientific">Aquimarina aggregata</name>
    <dbReference type="NCBI Taxonomy" id="1642818"/>
    <lineage>
        <taxon>Bacteria</taxon>
        <taxon>Pseudomonadati</taxon>
        <taxon>Bacteroidota</taxon>
        <taxon>Flavobacteriia</taxon>
        <taxon>Flavobacteriales</taxon>
        <taxon>Flavobacteriaceae</taxon>
        <taxon>Aquimarina</taxon>
    </lineage>
</organism>
<dbReference type="GO" id="GO:0009423">
    <property type="term" value="P:chorismate biosynthetic process"/>
    <property type="evidence" value="ECO:0007669"/>
    <property type="project" value="TreeGrafter"/>
</dbReference>
<evidence type="ECO:0000259" key="4">
    <source>
        <dbReference type="Pfam" id="PF08501"/>
    </source>
</evidence>
<dbReference type="Gene3D" id="3.40.50.720">
    <property type="entry name" value="NAD(P)-binding Rossmann-like Domain"/>
    <property type="match status" value="1"/>
</dbReference>
<evidence type="ECO:0000313" key="6">
    <source>
        <dbReference type="Proteomes" id="UP000076715"/>
    </source>
</evidence>
<evidence type="ECO:0000256" key="3">
    <source>
        <dbReference type="ARBA" id="ARBA00023141"/>
    </source>
</evidence>
<dbReference type="OrthoDB" id="9792692at2"/>
<dbReference type="PANTHER" id="PTHR21089">
    <property type="entry name" value="SHIKIMATE DEHYDROGENASE"/>
    <property type="match status" value="1"/>
</dbReference>
<comment type="caution">
    <text evidence="5">The sequence shown here is derived from an EMBL/GenBank/DDBJ whole genome shotgun (WGS) entry which is preliminary data.</text>
</comment>
<dbReference type="PANTHER" id="PTHR21089:SF1">
    <property type="entry name" value="BIFUNCTIONAL 3-DEHYDROQUINATE DEHYDRATASE_SHIKIMATE DEHYDROGENASE, CHLOROPLASTIC"/>
    <property type="match status" value="1"/>
</dbReference>
<reference evidence="5 6" key="1">
    <citation type="submission" date="2016-01" db="EMBL/GenBank/DDBJ databases">
        <title>The draft genome sequence of Aquimarina sp. RZW4-3-2.</title>
        <authorList>
            <person name="Wang Y."/>
        </authorList>
    </citation>
    <scope>NUCLEOTIDE SEQUENCE [LARGE SCALE GENOMIC DNA]</scope>
    <source>
        <strain evidence="5 6">RZW4-3-2</strain>
    </source>
</reference>
<dbReference type="AlphaFoldDB" id="A0A163A329"/>
<keyword evidence="2" id="KW-0560">Oxidoreductase</keyword>
<keyword evidence="6" id="KW-1185">Reference proteome</keyword>
<dbReference type="SUPFAM" id="SSF51735">
    <property type="entry name" value="NAD(P)-binding Rossmann-fold domains"/>
    <property type="match status" value="1"/>
</dbReference>
<proteinExistence type="predicted"/>
<dbReference type="GO" id="GO:0004764">
    <property type="term" value="F:shikimate 3-dehydrogenase (NADP+) activity"/>
    <property type="evidence" value="ECO:0007669"/>
    <property type="project" value="InterPro"/>
</dbReference>